<keyword evidence="1" id="KW-0732">Signal</keyword>
<feature type="chain" id="PRO_5046106737" evidence="1">
    <location>
        <begin position="25"/>
        <end position="186"/>
    </location>
</feature>
<comment type="caution">
    <text evidence="2">The sequence shown here is derived from an EMBL/GenBank/DDBJ whole genome shotgun (WGS) entry which is preliminary data.</text>
</comment>
<gene>
    <name evidence="2" type="ORF">ABVK25_011503</name>
</gene>
<reference evidence="2 3" key="1">
    <citation type="submission" date="2024-09" db="EMBL/GenBank/DDBJ databases">
        <title>Rethinking Asexuality: The Enigmatic Case of Functional Sexual Genes in Lepraria (Stereocaulaceae).</title>
        <authorList>
            <person name="Doellman M."/>
            <person name="Sun Y."/>
            <person name="Barcenas-Pena A."/>
            <person name="Lumbsch H.T."/>
            <person name="Grewe F."/>
        </authorList>
    </citation>
    <scope>NUCLEOTIDE SEQUENCE [LARGE SCALE GENOMIC DNA]</scope>
    <source>
        <strain evidence="2 3">Grewe 0041</strain>
    </source>
</reference>
<protein>
    <submittedName>
        <fullName evidence="2">Uncharacterized protein</fullName>
    </submittedName>
</protein>
<evidence type="ECO:0000313" key="3">
    <source>
        <dbReference type="Proteomes" id="UP001590951"/>
    </source>
</evidence>
<evidence type="ECO:0000313" key="2">
    <source>
        <dbReference type="EMBL" id="KAL2047476.1"/>
    </source>
</evidence>
<proteinExistence type="predicted"/>
<feature type="signal peptide" evidence="1">
    <location>
        <begin position="1"/>
        <end position="24"/>
    </location>
</feature>
<dbReference type="EMBL" id="JBHFEH010000100">
    <property type="protein sequence ID" value="KAL2047476.1"/>
    <property type="molecule type" value="Genomic_DNA"/>
</dbReference>
<evidence type="ECO:0000256" key="1">
    <source>
        <dbReference type="SAM" id="SignalP"/>
    </source>
</evidence>
<name>A0ABR4ARQ7_9LECA</name>
<keyword evidence="3" id="KW-1185">Reference proteome</keyword>
<accession>A0ABR4ARQ7</accession>
<sequence>MFPGSKIASRLLASHLLTAILASAAVLIPATPPTTSPPPLSALNLTTSSNSSLLTSKPTCVLPPTSPFIVLDLQIWRPPLSRLLQTPDIDRQRVYHRSNRPIQLTNAPCAISLDRHRSDDSITMSIGEIVGLAYSIVMYCEAAAVGGWTDVDGARDWILTVTAKMQGIGVNGTIAENESLLSDEDE</sequence>
<dbReference type="Proteomes" id="UP001590951">
    <property type="component" value="Unassembled WGS sequence"/>
</dbReference>
<organism evidence="2 3">
    <name type="scientific">Lepraria finkii</name>
    <dbReference type="NCBI Taxonomy" id="1340010"/>
    <lineage>
        <taxon>Eukaryota</taxon>
        <taxon>Fungi</taxon>
        <taxon>Dikarya</taxon>
        <taxon>Ascomycota</taxon>
        <taxon>Pezizomycotina</taxon>
        <taxon>Lecanoromycetes</taxon>
        <taxon>OSLEUM clade</taxon>
        <taxon>Lecanoromycetidae</taxon>
        <taxon>Lecanorales</taxon>
        <taxon>Lecanorineae</taxon>
        <taxon>Stereocaulaceae</taxon>
        <taxon>Lepraria</taxon>
    </lineage>
</organism>